<evidence type="ECO:0000256" key="1">
    <source>
        <dbReference type="SAM" id="MobiDB-lite"/>
    </source>
</evidence>
<dbReference type="Proteomes" id="UP001190700">
    <property type="component" value="Unassembled WGS sequence"/>
</dbReference>
<feature type="compositionally biased region" description="Polar residues" evidence="1">
    <location>
        <begin position="192"/>
        <end position="203"/>
    </location>
</feature>
<evidence type="ECO:0000259" key="2">
    <source>
        <dbReference type="PROSITE" id="PS51192"/>
    </source>
</evidence>
<proteinExistence type="predicted"/>
<dbReference type="GO" id="GO:0003676">
    <property type="term" value="F:nucleic acid binding"/>
    <property type="evidence" value="ECO:0007669"/>
    <property type="project" value="InterPro"/>
</dbReference>
<comment type="caution">
    <text evidence="3">The sequence shown here is derived from an EMBL/GenBank/DDBJ whole genome shotgun (WGS) entry which is preliminary data.</text>
</comment>
<name>A0AAE0GGJ6_9CHLO</name>
<dbReference type="GO" id="GO:0005524">
    <property type="term" value="F:ATP binding"/>
    <property type="evidence" value="ECO:0007669"/>
    <property type="project" value="InterPro"/>
</dbReference>
<dbReference type="PANTHER" id="PTHR47957:SF3">
    <property type="entry name" value="ATP-DEPENDENT HELICASE HRQ1"/>
    <property type="match status" value="1"/>
</dbReference>
<reference evidence="3 4" key="1">
    <citation type="journal article" date="2015" name="Genome Biol. Evol.">
        <title>Comparative Genomics of a Bacterivorous Green Alga Reveals Evolutionary Causalities and Consequences of Phago-Mixotrophic Mode of Nutrition.</title>
        <authorList>
            <person name="Burns J.A."/>
            <person name="Paasch A."/>
            <person name="Narechania A."/>
            <person name="Kim E."/>
        </authorList>
    </citation>
    <scope>NUCLEOTIDE SEQUENCE [LARGE SCALE GENOMIC DNA]</scope>
    <source>
        <strain evidence="3 4">PLY_AMNH</strain>
    </source>
</reference>
<feature type="compositionally biased region" description="Polar residues" evidence="1">
    <location>
        <begin position="277"/>
        <end position="286"/>
    </location>
</feature>
<dbReference type="GO" id="GO:0005634">
    <property type="term" value="C:nucleus"/>
    <property type="evidence" value="ECO:0007669"/>
    <property type="project" value="TreeGrafter"/>
</dbReference>
<accession>A0AAE0GGJ6</accession>
<feature type="domain" description="Helicase ATP-binding" evidence="2">
    <location>
        <begin position="15"/>
        <end position="138"/>
    </location>
</feature>
<evidence type="ECO:0000313" key="4">
    <source>
        <dbReference type="Proteomes" id="UP001190700"/>
    </source>
</evidence>
<dbReference type="SUPFAM" id="SSF52540">
    <property type="entry name" value="P-loop containing nucleoside triphosphate hydrolases"/>
    <property type="match status" value="1"/>
</dbReference>
<keyword evidence="4" id="KW-1185">Reference proteome</keyword>
<dbReference type="PROSITE" id="PS51192">
    <property type="entry name" value="HELICASE_ATP_BIND_1"/>
    <property type="match status" value="1"/>
</dbReference>
<dbReference type="Pfam" id="PF00270">
    <property type="entry name" value="DEAD"/>
    <property type="match status" value="1"/>
</dbReference>
<gene>
    <name evidence="3" type="ORF">CYMTET_14199</name>
</gene>
<evidence type="ECO:0000313" key="3">
    <source>
        <dbReference type="EMBL" id="KAK3277814.1"/>
    </source>
</evidence>
<organism evidence="3 4">
    <name type="scientific">Cymbomonas tetramitiformis</name>
    <dbReference type="NCBI Taxonomy" id="36881"/>
    <lineage>
        <taxon>Eukaryota</taxon>
        <taxon>Viridiplantae</taxon>
        <taxon>Chlorophyta</taxon>
        <taxon>Pyramimonadophyceae</taxon>
        <taxon>Pyramimonadales</taxon>
        <taxon>Pyramimonadaceae</taxon>
        <taxon>Cymbomonas</taxon>
    </lineage>
</organism>
<dbReference type="GO" id="GO:0006289">
    <property type="term" value="P:nucleotide-excision repair"/>
    <property type="evidence" value="ECO:0007669"/>
    <property type="project" value="TreeGrafter"/>
</dbReference>
<dbReference type="InterPro" id="IPR027417">
    <property type="entry name" value="P-loop_NTPase"/>
</dbReference>
<dbReference type="PANTHER" id="PTHR47957">
    <property type="entry name" value="ATP-DEPENDENT HELICASE HRQ1"/>
    <property type="match status" value="1"/>
</dbReference>
<dbReference type="InterPro" id="IPR011545">
    <property type="entry name" value="DEAD/DEAH_box_helicase_dom"/>
</dbReference>
<sequence length="324" mass="36475">MRGVVHRKRYRPRIQWAGIVGASKGGGVYDGDTGPEERTQLRNFGRLIITNPDMLHVALLPSHHQFSRLFRNLRYVVLDEAHAYNGVFGNHTALILRRMRRLCCEEYRCDPQFVMCSATVANPREHVQELTGISEVQVVDCDGSPRAEKVFLLWNPPVVLQQKARPAREVPPRSETAEVKEMLKEIRMLETSSALAEPSNAQASGVPDADSLETERLSRSYEAEAINRGAISSCQSQCCGGFDMVGVGTGEGQARARTGPTKRTRRHVKDSEDIRQASPSPAAQSTQDVLMQQILIMQMQQGELFEMQRQQAEEHRLLRDELQR</sequence>
<dbReference type="GO" id="GO:0036297">
    <property type="term" value="P:interstrand cross-link repair"/>
    <property type="evidence" value="ECO:0007669"/>
    <property type="project" value="TreeGrafter"/>
</dbReference>
<dbReference type="GO" id="GO:0043138">
    <property type="term" value="F:3'-5' DNA helicase activity"/>
    <property type="evidence" value="ECO:0007669"/>
    <property type="project" value="TreeGrafter"/>
</dbReference>
<dbReference type="InterPro" id="IPR014001">
    <property type="entry name" value="Helicase_ATP-bd"/>
</dbReference>
<feature type="region of interest" description="Disordered" evidence="1">
    <location>
        <begin position="250"/>
        <end position="286"/>
    </location>
</feature>
<protein>
    <recommendedName>
        <fullName evidence="2">Helicase ATP-binding domain-containing protein</fullName>
    </recommendedName>
</protein>
<feature type="region of interest" description="Disordered" evidence="1">
    <location>
        <begin position="192"/>
        <end position="213"/>
    </location>
</feature>
<dbReference type="EMBL" id="LGRX02005876">
    <property type="protein sequence ID" value="KAK3277814.1"/>
    <property type="molecule type" value="Genomic_DNA"/>
</dbReference>
<dbReference type="AlphaFoldDB" id="A0AAE0GGJ6"/>
<dbReference type="Gene3D" id="3.40.50.300">
    <property type="entry name" value="P-loop containing nucleotide triphosphate hydrolases"/>
    <property type="match status" value="1"/>
</dbReference>